<keyword evidence="10" id="KW-1185">Reference proteome</keyword>
<evidence type="ECO:0000256" key="1">
    <source>
        <dbReference type="ARBA" id="ARBA00003757"/>
    </source>
</evidence>
<protein>
    <recommendedName>
        <fullName evidence="4">Protein DML1</fullName>
    </recommendedName>
    <alternativeName>
        <fullName evidence="5">Protein dml1</fullName>
    </alternativeName>
</protein>
<sequence length="508" mass="57584">MGEVLTLSFGQYANNTTTHLYNCQESQIPYTRNTPVNHNLTTFLSKSYSPNSGGGSSGGNANYYPRALVFELRGGLGALNKYEYSEKTPQFDQPVTNQPANPVAKNEYQRGLDLNLPTDSLLNTNNTKYWTDFNKLIYKPNSIITSPNFIHEYKKPGSHFNFTNQKYELFQTGQLEFQTVANDSVESCRYWLEKCDYFQGMQIGTTTNDAWGGFTTSMIQAVQDEFFNNNNKENIWIYATMNQKQQQHPKKKNTLLQSISEIYSFIELCNHSSVLFPIKPDYNSSLLNVKFDTSSIWHTSFIPAIFINAIWGVNSQLDNIASMSLIQGCILKGDESRKVVNEIKIVGENTGGNNSFNGMMMDVDLNSIKDWTRLSSSNQPNDISLGISGADERYFSRNYISMTKLALEAQQDADISSNFVNPWIDNILNGDTAPGIIDKKKSNNFYTTFNVHAGLRTYLKPYRVIIENTRQGQLTNVVEDKDELLNDISNLMTSYSCGFESDDDDFYD</sequence>
<dbReference type="RefSeq" id="XP_066830150.1">
    <property type="nucleotide sequence ID" value="XM_066973298.1"/>
</dbReference>
<comment type="function">
    <text evidence="1">Involved in the partitioning of the mitochondrial organelle and mitochondrial DNA (mtDNA) inheritance.</text>
</comment>
<dbReference type="PANTHER" id="PTHR13391:SF0">
    <property type="entry name" value="PROTEIN MISATO HOMOLOG 1"/>
    <property type="match status" value="1"/>
</dbReference>
<dbReference type="Proteomes" id="UP001497383">
    <property type="component" value="Chromosome 4"/>
</dbReference>
<dbReference type="Pfam" id="PF14881">
    <property type="entry name" value="Tubulin_3"/>
    <property type="match status" value="1"/>
</dbReference>
<feature type="domain" description="Misato Segment II tubulin-like" evidence="7">
    <location>
        <begin position="3"/>
        <end position="113"/>
    </location>
</feature>
<dbReference type="SUPFAM" id="SSF52490">
    <property type="entry name" value="Tubulin nucleotide-binding domain-like"/>
    <property type="match status" value="1"/>
</dbReference>
<name>A0ABP0ZMU4_9ASCO</name>
<evidence type="ECO:0000256" key="2">
    <source>
        <dbReference type="ARBA" id="ARBA00004173"/>
    </source>
</evidence>
<dbReference type="InterPro" id="IPR019605">
    <property type="entry name" value="Misato_II_tubulin-like"/>
</dbReference>
<accession>A0ABP0ZMU4</accession>
<comment type="subcellular location">
    <subcellularLocation>
        <location evidence="2">Mitochondrion</location>
    </subcellularLocation>
</comment>
<dbReference type="InterPro" id="IPR036525">
    <property type="entry name" value="Tubulin/FtsZ_GTPase_sf"/>
</dbReference>
<evidence type="ECO:0000259" key="7">
    <source>
        <dbReference type="Pfam" id="PF10644"/>
    </source>
</evidence>
<gene>
    <name evidence="9" type="ORF">LODBEIA_P32120</name>
</gene>
<dbReference type="Pfam" id="PF10644">
    <property type="entry name" value="Misat_Tub_SegII"/>
    <property type="match status" value="1"/>
</dbReference>
<dbReference type="InterPro" id="IPR029209">
    <property type="entry name" value="DML1/Misato_tubulin"/>
</dbReference>
<evidence type="ECO:0000256" key="3">
    <source>
        <dbReference type="ARBA" id="ARBA00008507"/>
    </source>
</evidence>
<feature type="domain" description="DML1/Misato tubulin" evidence="8">
    <location>
        <begin position="122"/>
        <end position="308"/>
    </location>
</feature>
<dbReference type="InterPro" id="IPR049942">
    <property type="entry name" value="DML1/Misato"/>
</dbReference>
<dbReference type="PANTHER" id="PTHR13391">
    <property type="entry name" value="MITOCHONDRIAL DISTRIBUTION REGULATOR MISATO"/>
    <property type="match status" value="1"/>
</dbReference>
<evidence type="ECO:0000313" key="9">
    <source>
        <dbReference type="EMBL" id="CAK9438988.1"/>
    </source>
</evidence>
<proteinExistence type="inferred from homology"/>
<evidence type="ECO:0000313" key="10">
    <source>
        <dbReference type="Proteomes" id="UP001497383"/>
    </source>
</evidence>
<evidence type="ECO:0000259" key="8">
    <source>
        <dbReference type="Pfam" id="PF14881"/>
    </source>
</evidence>
<reference evidence="9 10" key="1">
    <citation type="submission" date="2024-03" db="EMBL/GenBank/DDBJ databases">
        <authorList>
            <person name="Brejova B."/>
        </authorList>
    </citation>
    <scope>NUCLEOTIDE SEQUENCE [LARGE SCALE GENOMIC DNA]</scope>
    <source>
        <strain evidence="9 10">CBS 14171</strain>
    </source>
</reference>
<evidence type="ECO:0000256" key="6">
    <source>
        <dbReference type="ARBA" id="ARBA00023128"/>
    </source>
</evidence>
<evidence type="ECO:0000256" key="4">
    <source>
        <dbReference type="ARBA" id="ARBA00014097"/>
    </source>
</evidence>
<keyword evidence="6" id="KW-0496">Mitochondrion</keyword>
<comment type="similarity">
    <text evidence="3">Belongs to the misato family.</text>
</comment>
<dbReference type="EMBL" id="OZ022408">
    <property type="protein sequence ID" value="CAK9438988.1"/>
    <property type="molecule type" value="Genomic_DNA"/>
</dbReference>
<dbReference type="GeneID" id="92208408"/>
<dbReference type="Gene3D" id="3.40.50.1440">
    <property type="entry name" value="Tubulin/FtsZ, GTPase domain"/>
    <property type="match status" value="1"/>
</dbReference>
<organism evidence="9 10">
    <name type="scientific">Lodderomyces beijingensis</name>
    <dbReference type="NCBI Taxonomy" id="1775926"/>
    <lineage>
        <taxon>Eukaryota</taxon>
        <taxon>Fungi</taxon>
        <taxon>Dikarya</taxon>
        <taxon>Ascomycota</taxon>
        <taxon>Saccharomycotina</taxon>
        <taxon>Pichiomycetes</taxon>
        <taxon>Debaryomycetaceae</taxon>
        <taxon>Candida/Lodderomyces clade</taxon>
        <taxon>Lodderomyces</taxon>
    </lineage>
</organism>
<evidence type="ECO:0000256" key="5">
    <source>
        <dbReference type="ARBA" id="ARBA00022030"/>
    </source>
</evidence>